<evidence type="ECO:0000256" key="1">
    <source>
        <dbReference type="SAM" id="MobiDB-lite"/>
    </source>
</evidence>
<feature type="signal peptide" evidence="2">
    <location>
        <begin position="1"/>
        <end position="16"/>
    </location>
</feature>
<reference evidence="3 4" key="1">
    <citation type="journal article" date="2022" name="Front. Cell. Infect. Microbiol.">
        <title>The Genomes of Two Strains of Taenia crassiceps the Animal Model for the Study of Human Cysticercosis.</title>
        <authorList>
            <person name="Bobes R.J."/>
            <person name="Estrada K."/>
            <person name="Rios-Valencia D.G."/>
            <person name="Calderon-Gallegos A."/>
            <person name="de la Torre P."/>
            <person name="Carrero J.C."/>
            <person name="Sanchez-Flores A."/>
            <person name="Laclette J.P."/>
        </authorList>
    </citation>
    <scope>NUCLEOTIDE SEQUENCE [LARGE SCALE GENOMIC DNA]</scope>
    <source>
        <strain evidence="3">WFUcys</strain>
    </source>
</reference>
<feature type="chain" id="PRO_5046854366" evidence="2">
    <location>
        <begin position="17"/>
        <end position="262"/>
    </location>
</feature>
<sequence length="262" mass="29906">MFILRLAIEAFHLAEAELADDSQSGEEKKCRNPSLYPPPTPPHSVDPIIFHFGRKRPGDSDAIDARQHLFSPKRLCFDASPQIPSSSLLHSVFFGCEESYMESRKRNRLCSYPTILKRPPMIRKRTPLNGSFHNANPGTLPMSTLTYQWLVTAFWGQMLAARTWTPPKEEPLDLSCKQPKSQFVSNNMFSSIRRLVEPLETTPVGLDAEIRRCNTFPQTFCKPIMETFPRNSSLERPCLLPTFETLVGSPHRYRNFKILGPI</sequence>
<name>A0ABR4QT61_9CEST</name>
<proteinExistence type="predicted"/>
<evidence type="ECO:0000313" key="4">
    <source>
        <dbReference type="Proteomes" id="UP001651158"/>
    </source>
</evidence>
<dbReference type="EMBL" id="JAKROA010000001">
    <property type="protein sequence ID" value="KAL5112654.1"/>
    <property type="molecule type" value="Genomic_DNA"/>
</dbReference>
<protein>
    <submittedName>
        <fullName evidence="3">Uncharacterized protein</fullName>
    </submittedName>
</protein>
<dbReference type="Proteomes" id="UP001651158">
    <property type="component" value="Unassembled WGS sequence"/>
</dbReference>
<evidence type="ECO:0000256" key="2">
    <source>
        <dbReference type="SAM" id="SignalP"/>
    </source>
</evidence>
<keyword evidence="4" id="KW-1185">Reference proteome</keyword>
<feature type="region of interest" description="Disordered" evidence="1">
    <location>
        <begin position="22"/>
        <end position="43"/>
    </location>
</feature>
<gene>
    <name evidence="3" type="ORF">TcWFU_008103</name>
</gene>
<accession>A0ABR4QT61</accession>
<organism evidence="3 4">
    <name type="scientific">Taenia crassiceps</name>
    <dbReference type="NCBI Taxonomy" id="6207"/>
    <lineage>
        <taxon>Eukaryota</taxon>
        <taxon>Metazoa</taxon>
        <taxon>Spiralia</taxon>
        <taxon>Lophotrochozoa</taxon>
        <taxon>Platyhelminthes</taxon>
        <taxon>Cestoda</taxon>
        <taxon>Eucestoda</taxon>
        <taxon>Cyclophyllidea</taxon>
        <taxon>Taeniidae</taxon>
        <taxon>Taenia</taxon>
    </lineage>
</organism>
<evidence type="ECO:0000313" key="3">
    <source>
        <dbReference type="EMBL" id="KAL5112654.1"/>
    </source>
</evidence>
<keyword evidence="2" id="KW-0732">Signal</keyword>
<comment type="caution">
    <text evidence="3">The sequence shown here is derived from an EMBL/GenBank/DDBJ whole genome shotgun (WGS) entry which is preliminary data.</text>
</comment>